<evidence type="ECO:0000313" key="1">
    <source>
        <dbReference type="EMBL" id="ESP03440.1"/>
    </source>
</evidence>
<dbReference type="KEGG" id="lgi:LOTGIDRAFT_171380"/>
<dbReference type="OrthoDB" id="6262013at2759"/>
<accession>V4CM99</accession>
<dbReference type="GeneID" id="20241738"/>
<protein>
    <submittedName>
        <fullName evidence="1">Uncharacterized protein</fullName>
    </submittedName>
</protein>
<name>V4CM99_LOTGI</name>
<dbReference type="Proteomes" id="UP000030746">
    <property type="component" value="Unassembled WGS sequence"/>
</dbReference>
<keyword evidence="2" id="KW-1185">Reference proteome</keyword>
<reference evidence="1 2" key="1">
    <citation type="journal article" date="2013" name="Nature">
        <title>Insights into bilaterian evolution from three spiralian genomes.</title>
        <authorList>
            <person name="Simakov O."/>
            <person name="Marletaz F."/>
            <person name="Cho S.J."/>
            <person name="Edsinger-Gonzales E."/>
            <person name="Havlak P."/>
            <person name="Hellsten U."/>
            <person name="Kuo D.H."/>
            <person name="Larsson T."/>
            <person name="Lv J."/>
            <person name="Arendt D."/>
            <person name="Savage R."/>
            <person name="Osoegawa K."/>
            <person name="de Jong P."/>
            <person name="Grimwood J."/>
            <person name="Chapman J.A."/>
            <person name="Shapiro H."/>
            <person name="Aerts A."/>
            <person name="Otillar R.P."/>
            <person name="Terry A.Y."/>
            <person name="Boore J.L."/>
            <person name="Grigoriev I.V."/>
            <person name="Lindberg D.R."/>
            <person name="Seaver E.C."/>
            <person name="Weisblat D.A."/>
            <person name="Putnam N.H."/>
            <person name="Rokhsar D.S."/>
        </authorList>
    </citation>
    <scope>NUCLEOTIDE SEQUENCE [LARGE SCALE GENOMIC DNA]</scope>
</reference>
<dbReference type="HOGENOM" id="CLU_1476757_0_0_1"/>
<dbReference type="EMBL" id="KB200010">
    <property type="protein sequence ID" value="ESP03440.1"/>
    <property type="molecule type" value="Genomic_DNA"/>
</dbReference>
<gene>
    <name evidence="1" type="ORF">LOTGIDRAFT_171380</name>
</gene>
<dbReference type="CTD" id="20241738"/>
<dbReference type="RefSeq" id="XP_009045820.1">
    <property type="nucleotide sequence ID" value="XM_009047572.1"/>
</dbReference>
<dbReference type="AlphaFoldDB" id="V4CM99"/>
<organism evidence="1 2">
    <name type="scientific">Lottia gigantea</name>
    <name type="common">Giant owl limpet</name>
    <dbReference type="NCBI Taxonomy" id="225164"/>
    <lineage>
        <taxon>Eukaryota</taxon>
        <taxon>Metazoa</taxon>
        <taxon>Spiralia</taxon>
        <taxon>Lophotrochozoa</taxon>
        <taxon>Mollusca</taxon>
        <taxon>Gastropoda</taxon>
        <taxon>Patellogastropoda</taxon>
        <taxon>Lottioidea</taxon>
        <taxon>Lottiidae</taxon>
        <taxon>Lottia</taxon>
    </lineage>
</organism>
<evidence type="ECO:0000313" key="2">
    <source>
        <dbReference type="Proteomes" id="UP000030746"/>
    </source>
</evidence>
<proteinExistence type="predicted"/>
<sequence length="183" mass="20900">MGIKPKAGSKEELNSWILDYATQQSKGTEESTFKLSSATESKSEDVRILPHLPRLSIFSGDDSQKSHVSLDIWKFEEESQGFNILDKIDFTGTYLDEKDFDGMRQLLQKWSSIFSHSDIGVECTNLVEHKIHLTDARYLLLLSSNNFTGSREDKNITIEELEEFNEILDKFDVEISSVKVKNS</sequence>